<proteinExistence type="predicted"/>
<comment type="caution">
    <text evidence="1">The sequence shown here is derived from an EMBL/GenBank/DDBJ whole genome shotgun (WGS) entry which is preliminary data.</text>
</comment>
<dbReference type="GeneID" id="92177748"/>
<accession>A0AAW0Z6V1</accession>
<gene>
    <name evidence="1" type="ORF">IAR55_000488</name>
</gene>
<sequence length="252" mass="27080">MSTATQTPTDVPNFKIVSKFDGVPIVHDSVTYAQSVLSSNAYTARAYATAAAIANKVESYSVATPVLVKTKPLLESADGLAVATFNRAEDIFPYPFRTPTQDLIVVKQAKAVYDDRVSPIIQQFSPVISDVVNKTAQINSALGARASATLSTSQDLSHALLDQLKHLAEHGKELPGILIDGVAKTTTDVKNIVFAKETTLQEKSNKLTAYVVDQAKPIIDEIYNYVNSTKDKTAAKVDKAADKANGAIENHS</sequence>
<dbReference type="RefSeq" id="XP_066806166.1">
    <property type="nucleotide sequence ID" value="XM_066943624.1"/>
</dbReference>
<dbReference type="KEGG" id="kne:92177748"/>
<organism evidence="1 2">
    <name type="scientific">Kwoniella newhampshirensis</name>
    <dbReference type="NCBI Taxonomy" id="1651941"/>
    <lineage>
        <taxon>Eukaryota</taxon>
        <taxon>Fungi</taxon>
        <taxon>Dikarya</taxon>
        <taxon>Basidiomycota</taxon>
        <taxon>Agaricomycotina</taxon>
        <taxon>Tremellomycetes</taxon>
        <taxon>Tremellales</taxon>
        <taxon>Cryptococcaceae</taxon>
        <taxon>Kwoniella</taxon>
    </lineage>
</organism>
<dbReference type="Proteomes" id="UP001388673">
    <property type="component" value="Unassembled WGS sequence"/>
</dbReference>
<protein>
    <submittedName>
        <fullName evidence="1">Uncharacterized protein</fullName>
    </submittedName>
</protein>
<evidence type="ECO:0000313" key="2">
    <source>
        <dbReference type="Proteomes" id="UP001388673"/>
    </source>
</evidence>
<keyword evidence="2" id="KW-1185">Reference proteome</keyword>
<name>A0AAW0Z6V1_9TREE</name>
<dbReference type="EMBL" id="JBCAWK010000001">
    <property type="protein sequence ID" value="KAK8869920.1"/>
    <property type="molecule type" value="Genomic_DNA"/>
</dbReference>
<reference evidence="1 2" key="1">
    <citation type="journal article" date="2024" name="bioRxiv">
        <title>Comparative genomics of Cryptococcus and Kwoniella reveals pathogenesis evolution and contrasting karyotype dynamics via intercentromeric recombination or chromosome fusion.</title>
        <authorList>
            <person name="Coelho M.A."/>
            <person name="David-Palma M."/>
            <person name="Shea T."/>
            <person name="Bowers K."/>
            <person name="McGinley-Smith S."/>
            <person name="Mohammad A.W."/>
            <person name="Gnirke A."/>
            <person name="Yurkov A.M."/>
            <person name="Nowrousian M."/>
            <person name="Sun S."/>
            <person name="Cuomo C.A."/>
            <person name="Heitman J."/>
        </authorList>
    </citation>
    <scope>NUCLEOTIDE SEQUENCE [LARGE SCALE GENOMIC DNA]</scope>
    <source>
        <strain evidence="1 2">CBS 13917</strain>
    </source>
</reference>
<evidence type="ECO:0000313" key="1">
    <source>
        <dbReference type="EMBL" id="KAK8869920.1"/>
    </source>
</evidence>
<dbReference type="AlphaFoldDB" id="A0AAW0Z6V1"/>